<evidence type="ECO:0000256" key="2">
    <source>
        <dbReference type="ARBA" id="ARBA00022475"/>
    </source>
</evidence>
<feature type="transmembrane region" description="Helical" evidence="8">
    <location>
        <begin position="104"/>
        <end position="137"/>
    </location>
</feature>
<dbReference type="CDD" id="cd06854">
    <property type="entry name" value="GT_WbpL_WbcO_like"/>
    <property type="match status" value="1"/>
</dbReference>
<feature type="binding site" evidence="7">
    <location>
        <position position="199"/>
    </location>
    <ligand>
        <name>Mg(2+)</name>
        <dbReference type="ChEBI" id="CHEBI:18420"/>
    </ligand>
</feature>
<feature type="transmembrane region" description="Helical" evidence="8">
    <location>
        <begin position="6"/>
        <end position="25"/>
    </location>
</feature>
<comment type="cofactor">
    <cofactor evidence="7">
        <name>Mg(2+)</name>
        <dbReference type="ChEBI" id="CHEBI:18420"/>
    </cofactor>
</comment>
<feature type="transmembrane region" description="Helical" evidence="8">
    <location>
        <begin position="157"/>
        <end position="188"/>
    </location>
</feature>
<comment type="subcellular location">
    <subcellularLocation>
        <location evidence="1">Cell membrane</location>
        <topology evidence="1">Multi-pass membrane protein</topology>
    </subcellularLocation>
</comment>
<evidence type="ECO:0000256" key="3">
    <source>
        <dbReference type="ARBA" id="ARBA00022679"/>
    </source>
</evidence>
<evidence type="ECO:0000256" key="7">
    <source>
        <dbReference type="PIRSR" id="PIRSR600715-1"/>
    </source>
</evidence>
<reference evidence="9 10" key="1">
    <citation type="submission" date="2019-06" db="EMBL/GenBank/DDBJ databases">
        <title>Lysobacter alkalisoli sp. nov. isolated from saline soil.</title>
        <authorList>
            <person name="Sun J.-Q."/>
            <person name="Xu L."/>
        </authorList>
    </citation>
    <scope>NUCLEOTIDE SEQUENCE [LARGE SCALE GENOMIC DNA]</scope>
    <source>
        <strain evidence="9 10">JCM 31130</strain>
    </source>
</reference>
<evidence type="ECO:0000256" key="4">
    <source>
        <dbReference type="ARBA" id="ARBA00022692"/>
    </source>
</evidence>
<keyword evidence="6 8" id="KW-0472">Membrane</keyword>
<evidence type="ECO:0000256" key="6">
    <source>
        <dbReference type="ARBA" id="ARBA00023136"/>
    </source>
</evidence>
<evidence type="ECO:0000256" key="5">
    <source>
        <dbReference type="ARBA" id="ARBA00022989"/>
    </source>
</evidence>
<dbReference type="PANTHER" id="PTHR22926:SF3">
    <property type="entry name" value="UNDECAPRENYL-PHOSPHATE ALPHA-N-ACETYLGLUCOSAMINYL 1-PHOSPHATE TRANSFERASE"/>
    <property type="match status" value="1"/>
</dbReference>
<dbReference type="Proteomes" id="UP000318212">
    <property type="component" value="Unassembled WGS sequence"/>
</dbReference>
<feature type="transmembrane region" description="Helical" evidence="8">
    <location>
        <begin position="296"/>
        <end position="317"/>
    </location>
</feature>
<dbReference type="PANTHER" id="PTHR22926">
    <property type="entry name" value="PHOSPHO-N-ACETYLMURAMOYL-PENTAPEPTIDE-TRANSFERASE"/>
    <property type="match status" value="1"/>
</dbReference>
<keyword evidence="7" id="KW-0479">Metal-binding</keyword>
<dbReference type="EMBL" id="VICE01000066">
    <property type="protein sequence ID" value="TQD46383.1"/>
    <property type="molecule type" value="Genomic_DNA"/>
</dbReference>
<keyword evidence="7" id="KW-0460">Magnesium</keyword>
<keyword evidence="2" id="KW-1003">Cell membrane</keyword>
<keyword evidence="3 9" id="KW-0808">Transferase</keyword>
<evidence type="ECO:0000313" key="9">
    <source>
        <dbReference type="EMBL" id="TQD46383.1"/>
    </source>
</evidence>
<organism evidence="9 10">
    <name type="scientific">Marilutibacter aestuarii</name>
    <dbReference type="NCBI Taxonomy" id="1706195"/>
    <lineage>
        <taxon>Bacteria</taxon>
        <taxon>Pseudomonadati</taxon>
        <taxon>Pseudomonadota</taxon>
        <taxon>Gammaproteobacteria</taxon>
        <taxon>Lysobacterales</taxon>
        <taxon>Lysobacteraceae</taxon>
        <taxon>Marilutibacter</taxon>
    </lineage>
</organism>
<dbReference type="Pfam" id="PF00953">
    <property type="entry name" value="Glycos_transf_4"/>
    <property type="match status" value="1"/>
</dbReference>
<sequence>MPLSDGPYLWLAVFFCLGAIGTWGARRYAVSRRLLDAPGERRSHRVPTPRGGGIAIVAGTVLAAVFLALPSLDPVLLAFALGMAAVAAVGWVDDHRPLSPWARLGVHALAAAAFAAVLALGGAGTVAIATGFLAPLVLTNIWNFMDGIDGIAASQAVIVVLACLPFLPGTHHALALALVAACMGFLPFNFPRARIFMGDVGSGAVGFAIGALLALSTGAGGYGAAWLLLPLAPFLVDSSLTLLRRVVRGERWWTPHVQHAYQVAARRFGHVPVTLAYGLVAAAGLAVAWYCRDASLSFMSFSLLAWYMSAAVLWLCLQGIEHQGGRQSGLDKEI</sequence>
<accession>A0A508ABS3</accession>
<evidence type="ECO:0000256" key="1">
    <source>
        <dbReference type="ARBA" id="ARBA00004651"/>
    </source>
</evidence>
<dbReference type="AlphaFoldDB" id="A0A508ABS3"/>
<keyword evidence="5 8" id="KW-1133">Transmembrane helix</keyword>
<dbReference type="InterPro" id="IPR000715">
    <property type="entry name" value="Glycosyl_transferase_4"/>
</dbReference>
<dbReference type="GO" id="GO:0016780">
    <property type="term" value="F:phosphotransferase activity, for other substituted phosphate groups"/>
    <property type="evidence" value="ECO:0007669"/>
    <property type="project" value="InterPro"/>
</dbReference>
<feature type="transmembrane region" description="Helical" evidence="8">
    <location>
        <begin position="225"/>
        <end position="247"/>
    </location>
</feature>
<dbReference type="GO" id="GO:0071555">
    <property type="term" value="P:cell wall organization"/>
    <property type="evidence" value="ECO:0007669"/>
    <property type="project" value="TreeGrafter"/>
</dbReference>
<dbReference type="GO" id="GO:0046872">
    <property type="term" value="F:metal ion binding"/>
    <property type="evidence" value="ECO:0007669"/>
    <property type="project" value="UniProtKB-KW"/>
</dbReference>
<feature type="transmembrane region" description="Helical" evidence="8">
    <location>
        <begin position="75"/>
        <end position="92"/>
    </location>
</feature>
<dbReference type="GO" id="GO:0009103">
    <property type="term" value="P:lipopolysaccharide biosynthetic process"/>
    <property type="evidence" value="ECO:0007669"/>
    <property type="project" value="TreeGrafter"/>
</dbReference>
<dbReference type="OrthoDB" id="9783652at2"/>
<feature type="transmembrane region" description="Helical" evidence="8">
    <location>
        <begin position="268"/>
        <end position="290"/>
    </location>
</feature>
<comment type="caution">
    <text evidence="9">The sequence shown here is derived from an EMBL/GenBank/DDBJ whole genome shotgun (WGS) entry which is preliminary data.</text>
</comment>
<dbReference type="GO" id="GO:0005886">
    <property type="term" value="C:plasma membrane"/>
    <property type="evidence" value="ECO:0007669"/>
    <property type="project" value="UniProtKB-SubCell"/>
</dbReference>
<feature type="binding site" evidence="7">
    <location>
        <position position="143"/>
    </location>
    <ligand>
        <name>Mg(2+)</name>
        <dbReference type="ChEBI" id="CHEBI:18420"/>
    </ligand>
</feature>
<feature type="transmembrane region" description="Helical" evidence="8">
    <location>
        <begin position="200"/>
        <end position="219"/>
    </location>
</feature>
<proteinExistence type="predicted"/>
<protein>
    <submittedName>
        <fullName evidence="9">Glycosyltransferase family 4 protein</fullName>
    </submittedName>
</protein>
<gene>
    <name evidence="9" type="ORF">FKV25_06985</name>
</gene>
<name>A0A508ABS3_9GAMM</name>
<keyword evidence="4 8" id="KW-0812">Transmembrane</keyword>
<dbReference type="GO" id="GO:0044038">
    <property type="term" value="P:cell wall macromolecule biosynthetic process"/>
    <property type="evidence" value="ECO:0007669"/>
    <property type="project" value="TreeGrafter"/>
</dbReference>
<keyword evidence="10" id="KW-1185">Reference proteome</keyword>
<feature type="transmembrane region" description="Helical" evidence="8">
    <location>
        <begin position="51"/>
        <end position="69"/>
    </location>
</feature>
<evidence type="ECO:0000256" key="8">
    <source>
        <dbReference type="SAM" id="Phobius"/>
    </source>
</evidence>
<evidence type="ECO:0000313" key="10">
    <source>
        <dbReference type="Proteomes" id="UP000318212"/>
    </source>
</evidence>